<proteinExistence type="inferred from homology"/>
<evidence type="ECO:0000256" key="6">
    <source>
        <dbReference type="ARBA" id="ARBA00023136"/>
    </source>
</evidence>
<dbReference type="SUPFAM" id="SSF161098">
    <property type="entry name" value="MetI-like"/>
    <property type="match status" value="1"/>
</dbReference>
<evidence type="ECO:0000256" key="5">
    <source>
        <dbReference type="ARBA" id="ARBA00022989"/>
    </source>
</evidence>
<dbReference type="GO" id="GO:0005886">
    <property type="term" value="C:plasma membrane"/>
    <property type="evidence" value="ECO:0007669"/>
    <property type="project" value="UniProtKB-SubCell"/>
</dbReference>
<keyword evidence="3" id="KW-1003">Cell membrane</keyword>
<keyword evidence="6 7" id="KW-0472">Membrane</keyword>
<evidence type="ECO:0000256" key="3">
    <source>
        <dbReference type="ARBA" id="ARBA00022475"/>
    </source>
</evidence>
<evidence type="ECO:0000256" key="7">
    <source>
        <dbReference type="RuleBase" id="RU363032"/>
    </source>
</evidence>
<comment type="similarity">
    <text evidence="7">Belongs to the binding-protein-dependent transport system permease family.</text>
</comment>
<feature type="transmembrane region" description="Helical" evidence="7">
    <location>
        <begin position="268"/>
        <end position="286"/>
    </location>
</feature>
<reference evidence="10" key="1">
    <citation type="journal article" date="2018" name="Sci. Rep.">
        <title>Lignite coal burning seam in the remote Altai Mountains harbors a hydrogen-driven thermophilic microbial community.</title>
        <authorList>
            <person name="Kadnikov V.V."/>
            <person name="Mardanov A.V."/>
            <person name="Ivasenko D.A."/>
            <person name="Antsiferov D.V."/>
            <person name="Beletsky A.V."/>
            <person name="Karnachuk O.V."/>
            <person name="Ravin N.V."/>
        </authorList>
    </citation>
    <scope>NUCLEOTIDE SEQUENCE [LARGE SCALE GENOMIC DNA]</scope>
</reference>
<comment type="subcellular location">
    <subcellularLocation>
        <location evidence="1 7">Cell membrane</location>
        <topology evidence="1 7">Multi-pass membrane protein</topology>
    </subcellularLocation>
</comment>
<dbReference type="PANTHER" id="PTHR30193">
    <property type="entry name" value="ABC TRANSPORTER PERMEASE PROTEIN"/>
    <property type="match status" value="1"/>
</dbReference>
<sequence>MLRTLRAFRGMVMYKSYHAWFFLLPALVLLLVFNFIPAIWVILLSFMEYNVIQPMEWVGLANYIRLANDAEFWNALKNTLYYWFLVTPALVIIPIFVAVLVNQKLVGIKFFRLTIYFPFLVSVVVTAIMWGWMLRSDGVINYALSLLNLEPVSWLTKKSTAMPSLAMITIWQGIGYYMLIYLGGLQAIPNELYESAELDGAGFLRKQWHITFPMLRPVIFFVAVVSTMAAFKEFTLMLVMTEGGPLGATQTVVYLIFEKAFRSLDMGYASAIATVLFVIILALTILNRRFLDRETS</sequence>
<protein>
    <submittedName>
        <fullName evidence="9">N-Acetyl-D-glucosamine ABC transport system, permease protein 1</fullName>
    </submittedName>
</protein>
<accession>A0A2R6Y3V8</accession>
<dbReference type="AlphaFoldDB" id="A0A2R6Y3V8"/>
<comment type="caution">
    <text evidence="9">The sequence shown here is derived from an EMBL/GenBank/DDBJ whole genome shotgun (WGS) entry which is preliminary data.</text>
</comment>
<dbReference type="InterPro" id="IPR051393">
    <property type="entry name" value="ABC_transporter_permease"/>
</dbReference>
<dbReference type="GO" id="GO:0055085">
    <property type="term" value="P:transmembrane transport"/>
    <property type="evidence" value="ECO:0007669"/>
    <property type="project" value="InterPro"/>
</dbReference>
<dbReference type="PROSITE" id="PS50928">
    <property type="entry name" value="ABC_TM1"/>
    <property type="match status" value="1"/>
</dbReference>
<keyword evidence="4 7" id="KW-0812">Transmembrane</keyword>
<dbReference type="Gene3D" id="1.10.3720.10">
    <property type="entry name" value="MetI-like"/>
    <property type="match status" value="1"/>
</dbReference>
<feature type="domain" description="ABC transmembrane type-1" evidence="8">
    <location>
        <begin position="76"/>
        <end position="287"/>
    </location>
</feature>
<feature type="transmembrane region" description="Helical" evidence="7">
    <location>
        <begin position="168"/>
        <end position="188"/>
    </location>
</feature>
<organism evidence="9 10">
    <name type="scientific">Candidatus Carbonibacillus altaicus</name>
    <dbReference type="NCBI Taxonomy" id="2163959"/>
    <lineage>
        <taxon>Bacteria</taxon>
        <taxon>Bacillati</taxon>
        <taxon>Bacillota</taxon>
        <taxon>Bacilli</taxon>
        <taxon>Bacillales</taxon>
        <taxon>Candidatus Carbonibacillus</taxon>
    </lineage>
</organism>
<dbReference type="EMBL" id="PEBX01000008">
    <property type="protein sequence ID" value="PTQ57332.1"/>
    <property type="molecule type" value="Genomic_DNA"/>
</dbReference>
<dbReference type="InterPro" id="IPR000515">
    <property type="entry name" value="MetI-like"/>
</dbReference>
<evidence type="ECO:0000256" key="1">
    <source>
        <dbReference type="ARBA" id="ARBA00004651"/>
    </source>
</evidence>
<feature type="transmembrane region" description="Helical" evidence="7">
    <location>
        <begin position="80"/>
        <end position="101"/>
    </location>
</feature>
<dbReference type="PANTHER" id="PTHR30193:SF44">
    <property type="entry name" value="LACTOSE TRANSPORT SYSTEM PERMEASE PROTEIN LACF"/>
    <property type="match status" value="1"/>
</dbReference>
<evidence type="ECO:0000313" key="10">
    <source>
        <dbReference type="Proteomes" id="UP000244338"/>
    </source>
</evidence>
<evidence type="ECO:0000256" key="2">
    <source>
        <dbReference type="ARBA" id="ARBA00022448"/>
    </source>
</evidence>
<evidence type="ECO:0000313" key="9">
    <source>
        <dbReference type="EMBL" id="PTQ57332.1"/>
    </source>
</evidence>
<dbReference type="Proteomes" id="UP000244338">
    <property type="component" value="Unassembled WGS sequence"/>
</dbReference>
<dbReference type="InterPro" id="IPR035906">
    <property type="entry name" value="MetI-like_sf"/>
</dbReference>
<evidence type="ECO:0000259" key="8">
    <source>
        <dbReference type="PROSITE" id="PS50928"/>
    </source>
</evidence>
<evidence type="ECO:0000256" key="4">
    <source>
        <dbReference type="ARBA" id="ARBA00022692"/>
    </source>
</evidence>
<name>A0A2R6Y3V8_9BACL</name>
<dbReference type="Pfam" id="PF00528">
    <property type="entry name" value="BPD_transp_1"/>
    <property type="match status" value="1"/>
</dbReference>
<feature type="transmembrane region" description="Helical" evidence="7">
    <location>
        <begin position="113"/>
        <end position="133"/>
    </location>
</feature>
<gene>
    <name evidence="9" type="ORF">BSOLF_1648</name>
</gene>
<feature type="transmembrane region" description="Helical" evidence="7">
    <location>
        <begin position="21"/>
        <end position="47"/>
    </location>
</feature>
<keyword evidence="5 7" id="KW-1133">Transmembrane helix</keyword>
<keyword evidence="2 7" id="KW-0813">Transport</keyword>
<feature type="transmembrane region" description="Helical" evidence="7">
    <location>
        <begin position="208"/>
        <end position="229"/>
    </location>
</feature>
<dbReference type="CDD" id="cd06261">
    <property type="entry name" value="TM_PBP2"/>
    <property type="match status" value="1"/>
</dbReference>